<evidence type="ECO:0008006" key="3">
    <source>
        <dbReference type="Google" id="ProtNLM"/>
    </source>
</evidence>
<dbReference type="OrthoDB" id="8596093at2"/>
<evidence type="ECO:0000313" key="2">
    <source>
        <dbReference type="Proteomes" id="UP000037393"/>
    </source>
</evidence>
<dbReference type="InterPro" id="IPR003458">
    <property type="entry name" value="Phage_T4_Gp38_tail_assem"/>
</dbReference>
<gene>
    <name evidence="1" type="ORF">GM31_11390</name>
</gene>
<dbReference type="PATRIC" id="fig|379893.4.peg.2318"/>
<dbReference type="Proteomes" id="UP000037393">
    <property type="component" value="Unassembled WGS sequence"/>
</dbReference>
<dbReference type="EMBL" id="JNGI01000184">
    <property type="protein sequence ID" value="KNC88314.1"/>
    <property type="molecule type" value="Genomic_DNA"/>
</dbReference>
<evidence type="ECO:0000313" key="1">
    <source>
        <dbReference type="EMBL" id="KNC88314.1"/>
    </source>
</evidence>
<dbReference type="Pfam" id="PF02413">
    <property type="entry name" value="Caudo_TAP"/>
    <property type="match status" value="1"/>
</dbReference>
<reference evidence="1 2" key="1">
    <citation type="journal article" date="2015" name="Appl. Environ. Microbiol.">
        <title>The Enterobacterium Trabulsiella odontotermitis Presents Novel Adaptations Related to Its Association with Fungus-Growing Termites.</title>
        <authorList>
            <person name="Sapountzis P."/>
            <person name="Gruntjes T."/>
            <person name="Otani S."/>
            <person name="Estevez J."/>
            <person name="da Costa R.R."/>
            <person name="Plunkett G.3rd."/>
            <person name="Perna N.T."/>
            <person name="Poulsen M."/>
        </authorList>
    </citation>
    <scope>NUCLEOTIDE SEQUENCE [LARGE SCALE GENOMIC DNA]</scope>
    <source>
        <strain evidence="1 2">12</strain>
    </source>
</reference>
<keyword evidence="2" id="KW-1185">Reference proteome</keyword>
<dbReference type="AlphaFoldDB" id="A0A0L0GHH4"/>
<organism evidence="1 2">
    <name type="scientific">Trabulsiella odontotermitis</name>
    <dbReference type="NCBI Taxonomy" id="379893"/>
    <lineage>
        <taxon>Bacteria</taxon>
        <taxon>Pseudomonadati</taxon>
        <taxon>Pseudomonadota</taxon>
        <taxon>Gammaproteobacteria</taxon>
        <taxon>Enterobacterales</taxon>
        <taxon>Enterobacteriaceae</taxon>
        <taxon>Trabulsiella</taxon>
    </lineage>
</organism>
<name>A0A0L0GHH4_9ENTR</name>
<sequence>MKKIYVSQADNRSWGTSPAAFEGLNYPAVVPDNFTGGAMTHNRFTDEWVRDEPHINTHEDDVMEAEANKIILVSEAERFMSGWVVDLTLGTISKEDKASLVAWRTYTKILKDVDTSSAPNIDWPDKPA</sequence>
<protein>
    <recommendedName>
        <fullName evidence="3">Tail fiber assembly protein</fullName>
    </recommendedName>
</protein>
<dbReference type="STRING" id="379893.GCA_001297775_02851"/>
<dbReference type="RefSeq" id="WP_049858314.1">
    <property type="nucleotide sequence ID" value="NZ_JNGI01000184.1"/>
</dbReference>
<accession>A0A0L0GHH4</accession>
<comment type="caution">
    <text evidence="1">The sequence shown here is derived from an EMBL/GenBank/DDBJ whole genome shotgun (WGS) entry which is preliminary data.</text>
</comment>
<proteinExistence type="predicted"/>